<gene>
    <name evidence="4" type="ORF">B5807_05744</name>
</gene>
<dbReference type="GO" id="GO:0000127">
    <property type="term" value="C:transcription factor TFIIIC complex"/>
    <property type="evidence" value="ECO:0007669"/>
    <property type="project" value="InterPro"/>
</dbReference>
<evidence type="ECO:0000259" key="3">
    <source>
        <dbReference type="Pfam" id="PF12660"/>
    </source>
</evidence>
<dbReference type="InParanoid" id="A0A1Y2LZ18"/>
<evidence type="ECO:0000313" key="5">
    <source>
        <dbReference type="Proteomes" id="UP000193240"/>
    </source>
</evidence>
<feature type="region of interest" description="Disordered" evidence="1">
    <location>
        <begin position="635"/>
        <end position="663"/>
    </location>
</feature>
<dbReference type="InterPro" id="IPR024761">
    <property type="entry name" value="TFIIIC_delta_N"/>
</dbReference>
<dbReference type="InterPro" id="IPR024764">
    <property type="entry name" value="TFIIIC_Znf"/>
</dbReference>
<reference evidence="4 5" key="1">
    <citation type="journal article" date="2017" name="Genome Announc.">
        <title>Genome sequence of the saprophytic ascomycete Epicoccum nigrum ICMP 19927 strain isolated from New Zealand.</title>
        <authorList>
            <person name="Fokin M."/>
            <person name="Fleetwood D."/>
            <person name="Weir B.S."/>
            <person name="Villas-Boas S.G."/>
        </authorList>
    </citation>
    <scope>NUCLEOTIDE SEQUENCE [LARGE SCALE GENOMIC DNA]</scope>
    <source>
        <strain evidence="4 5">ICMP 19927</strain>
    </source>
</reference>
<proteinExistence type="predicted"/>
<dbReference type="OMA" id="RIRAFAW"/>
<dbReference type="PANTHER" id="PTHR15496">
    <property type="entry name" value="GENERAL TRANSCRIPTION FACTOR 3C POLYPEPTIDE 4 FAMILY"/>
    <property type="match status" value="1"/>
</dbReference>
<dbReference type="AlphaFoldDB" id="A0A1Y2LZ18"/>
<dbReference type="Pfam" id="PF12657">
    <property type="entry name" value="TFIIIC_delta"/>
    <property type="match status" value="1"/>
</dbReference>
<accession>A0A1Y2LZ18</accession>
<dbReference type="GO" id="GO:0006384">
    <property type="term" value="P:transcription initiation at RNA polymerase III promoter"/>
    <property type="evidence" value="ECO:0007669"/>
    <property type="project" value="InterPro"/>
</dbReference>
<dbReference type="PANTHER" id="PTHR15496:SF2">
    <property type="entry name" value="GENERAL TRANSCRIPTION FACTOR 3C POLYPEPTIDE 4"/>
    <property type="match status" value="1"/>
</dbReference>
<feature type="domain" description="Transcription factor IIIC putative zinc-finger" evidence="3">
    <location>
        <begin position="670"/>
        <end position="763"/>
    </location>
</feature>
<name>A0A1Y2LZ18_EPING</name>
<sequence>MADVTELRCWPSCVDTLHWSHDNIIALASDERVELLFPNTVSYERDNDVPQWQHVPLQVPWFSSDELPVKIPAPQSSYSVGEEISPSVPIKIGWSPPGLAKHRRCALAVLTSNLVLSIWSVEGKLQEETSWNRRLLINHTLAEYFPRSEVTHISQITSSVQEQSRLRTRIRSFAWAPALPDVINTMGTQTTYGQQLLAVANDDNHIVFLAVDSPTSTLGSTQSWSANTLTHLTLEREDETMFADPLSFDDLMRQQRFISHVAWSPWVLRGDTYRSVIAYATNEQVRGRIVIFANDKLRFGDEALYAEECLRYNGSMSWCPEFDDKENLTLAIFASSGLRYLTISAKDAVIVDKAEHDLDSRWDEVSGTVWDHQKKSPPRLHFSSLFSTVESPTAVLELSPGGLTGSKSPSWKEKIENNMVLFSVKNDLKGHSKTKVWGLTSSPLGDFIATCNSMHPSDSIEYGPGAERRGIITLSTLRQYSEIRKSFPSRRITAEGILFTLKKLVENTVEDAEQIPAFAEEAVNKLLLAYPPMEATNSDTLSKEKSTLKELTEGLKASVMFEENTLRDRYGILVSYASSDASSNELARTLISYRLARALQMLPSANSQTAFSQEILLHHEQLIALIGSLLLDKDDDSMDTDPTPEGRGSTSSEVEPSTARPKPNGVVVATDQCDFCSAPIPFSDLTTAICLNGHQFPRCGVSLLAIQAPGITKYCGICSTPVLNEEFVQAQEDGGGTDTDSSTTLAKVLFRACDACIFCGGKFIG</sequence>
<evidence type="ECO:0000313" key="4">
    <source>
        <dbReference type="EMBL" id="OSS49146.1"/>
    </source>
</evidence>
<dbReference type="STRING" id="105696.A0A1Y2LZ18"/>
<dbReference type="EMBL" id="KZ107844">
    <property type="protein sequence ID" value="OSS49146.1"/>
    <property type="molecule type" value="Genomic_DNA"/>
</dbReference>
<dbReference type="Pfam" id="PF12660">
    <property type="entry name" value="zf-TFIIIC"/>
    <property type="match status" value="1"/>
</dbReference>
<dbReference type="Proteomes" id="UP000193240">
    <property type="component" value="Unassembled WGS sequence"/>
</dbReference>
<protein>
    <recommendedName>
        <fullName evidence="6">Transcription factor IIIC putative zinc-finger domain-containing protein</fullName>
    </recommendedName>
</protein>
<evidence type="ECO:0008006" key="6">
    <source>
        <dbReference type="Google" id="ProtNLM"/>
    </source>
</evidence>
<dbReference type="GO" id="GO:0004402">
    <property type="term" value="F:histone acetyltransferase activity"/>
    <property type="evidence" value="ECO:0007669"/>
    <property type="project" value="InterPro"/>
</dbReference>
<organism evidence="4 5">
    <name type="scientific">Epicoccum nigrum</name>
    <name type="common">Soil fungus</name>
    <name type="synonym">Epicoccum purpurascens</name>
    <dbReference type="NCBI Taxonomy" id="105696"/>
    <lineage>
        <taxon>Eukaryota</taxon>
        <taxon>Fungi</taxon>
        <taxon>Dikarya</taxon>
        <taxon>Ascomycota</taxon>
        <taxon>Pezizomycotina</taxon>
        <taxon>Dothideomycetes</taxon>
        <taxon>Pleosporomycetidae</taxon>
        <taxon>Pleosporales</taxon>
        <taxon>Pleosporineae</taxon>
        <taxon>Didymellaceae</taxon>
        <taxon>Epicoccum</taxon>
    </lineage>
</organism>
<dbReference type="InterPro" id="IPR044230">
    <property type="entry name" value="GTF3C4"/>
</dbReference>
<evidence type="ECO:0000256" key="1">
    <source>
        <dbReference type="SAM" id="MobiDB-lite"/>
    </source>
</evidence>
<feature type="domain" description="Transcription factor IIIC 90kDa subunit N-terminal" evidence="2">
    <location>
        <begin position="19"/>
        <end position="476"/>
    </location>
</feature>
<keyword evidence="5" id="KW-1185">Reference proteome</keyword>
<evidence type="ECO:0000259" key="2">
    <source>
        <dbReference type="Pfam" id="PF12657"/>
    </source>
</evidence>